<dbReference type="Proteomes" id="UP000836387">
    <property type="component" value="Unassembled WGS sequence"/>
</dbReference>
<keyword evidence="2" id="KW-1185">Reference proteome</keyword>
<reference evidence="1" key="1">
    <citation type="submission" date="2020-04" db="EMBL/GenBank/DDBJ databases">
        <authorList>
            <person name="Broberg M."/>
        </authorList>
    </citation>
    <scope>NUCLEOTIDE SEQUENCE</scope>
</reference>
<evidence type="ECO:0000313" key="2">
    <source>
        <dbReference type="Proteomes" id="UP000836387"/>
    </source>
</evidence>
<proteinExistence type="predicted"/>
<protein>
    <submittedName>
        <fullName evidence="1">Uncharacterized protein</fullName>
    </submittedName>
</protein>
<gene>
    <name evidence="1" type="ORF">CRV2_00019074</name>
</gene>
<accession>A0ACA9UCP6</accession>
<organism evidence="1 2">
    <name type="scientific">Clonostachys rosea f. rosea IK726</name>
    <dbReference type="NCBI Taxonomy" id="1349383"/>
    <lineage>
        <taxon>Eukaryota</taxon>
        <taxon>Fungi</taxon>
        <taxon>Dikarya</taxon>
        <taxon>Ascomycota</taxon>
        <taxon>Pezizomycotina</taxon>
        <taxon>Sordariomycetes</taxon>
        <taxon>Hypocreomycetidae</taxon>
        <taxon>Hypocreales</taxon>
        <taxon>Bionectriaceae</taxon>
        <taxon>Clonostachys</taxon>
    </lineage>
</organism>
<evidence type="ECO:0000313" key="1">
    <source>
        <dbReference type="EMBL" id="CAG9950509.1"/>
    </source>
</evidence>
<dbReference type="EMBL" id="CADEHS020000178">
    <property type="protein sequence ID" value="CAG9950509.1"/>
    <property type="molecule type" value="Genomic_DNA"/>
</dbReference>
<name>A0ACA9UCP6_BIOOC</name>
<sequence length="276" mass="31743">MYLFGEFPPLEDAGARLLSRFQPGAQNMATTSTAAPHGETRLTSKLSTPFRKQADSFRLRREAEAMNYVQSRTSIPVPSILDMHLGVSDHDPGWILMERIPGRQLDEVWPIMTETARAQTISELQSYLRQLHRLRPPGSGWIGSCSGGPAYDHRLDNMSTCGPFTSVAKFHDFIVGPVKNCPRPEWVAKYRNMLSDDYHVIFAHADLSWENILLDPTTGFITGIVDWEMAGFWPEWWEYRKALFGSRSRPWWIKILGQVMKEYRLETEVDMELEMF</sequence>
<reference evidence="1" key="2">
    <citation type="submission" date="2021-10" db="EMBL/GenBank/DDBJ databases">
        <authorList>
            <person name="Piombo E."/>
        </authorList>
    </citation>
    <scope>NUCLEOTIDE SEQUENCE</scope>
</reference>
<comment type="caution">
    <text evidence="1">The sequence shown here is derived from an EMBL/GenBank/DDBJ whole genome shotgun (WGS) entry which is preliminary data.</text>
</comment>